<dbReference type="Pfam" id="PF01926">
    <property type="entry name" value="MMR_HSR1"/>
    <property type="match status" value="1"/>
</dbReference>
<dbReference type="FunFam" id="3.40.50.300:FF:001189">
    <property type="entry name" value="DAR GTPase 3 chloroplastic"/>
    <property type="match status" value="1"/>
</dbReference>
<keyword evidence="3" id="KW-0963">Cytoplasm</keyword>
<dbReference type="GO" id="GO:0006412">
    <property type="term" value="P:translation"/>
    <property type="evidence" value="ECO:0007669"/>
    <property type="project" value="TreeGrafter"/>
</dbReference>
<dbReference type="AlphaFoldDB" id="A0AAP5MAQ6"/>
<evidence type="ECO:0000256" key="4">
    <source>
        <dbReference type="PIRSR" id="PIRSR006230-1"/>
    </source>
</evidence>
<dbReference type="PANTHER" id="PTHR45782">
    <property type="entry name" value="MITOCHONDRIAL RIBOSOME-ASSOCIATED GTPASE 1"/>
    <property type="match status" value="1"/>
</dbReference>
<sequence>MSLTENYKLNIIQWYPGHIAKAEKALKEQLKRVDVVLEVRDTRIPITTRHPKADEWVANKTRVLVLNRQDMILPQVRSLWVDWFKRQGETPYFTNAQQGQGVAAVASSAQAAGVEINKKRRERGMLPRPVRAVVIGFPNVGKSALINRLLGRRVVESAARPGVTRQLRWVRISEHLELLDAPGVIPARLEDQQAALKLAICDDIGEASYDNQLVAAALVDVINDLQTTATNLVPHQPLLTRYQLDSITMTGEAYLHALAEHRHKGDVERTARQLLTDYRKGLLGAISLELPPTS</sequence>
<dbReference type="PANTHER" id="PTHR45782:SF5">
    <property type="entry name" value="DAR GTPASE 3, CHLOROPLASTIC"/>
    <property type="match status" value="1"/>
</dbReference>
<dbReference type="GO" id="GO:0005525">
    <property type="term" value="F:GTP binding"/>
    <property type="evidence" value="ECO:0007669"/>
    <property type="project" value="UniProtKB-KW"/>
</dbReference>
<dbReference type="CDD" id="cd01856">
    <property type="entry name" value="YlqF"/>
    <property type="match status" value="1"/>
</dbReference>
<evidence type="ECO:0000256" key="3">
    <source>
        <dbReference type="PIRNR" id="PIRNR006230"/>
    </source>
</evidence>
<dbReference type="EMBL" id="JAALHA020000007">
    <property type="protein sequence ID" value="MDR9896163.1"/>
    <property type="molecule type" value="Genomic_DNA"/>
</dbReference>
<keyword evidence="7" id="KW-1185">Reference proteome</keyword>
<evidence type="ECO:0000256" key="2">
    <source>
        <dbReference type="ARBA" id="ARBA00023134"/>
    </source>
</evidence>
<organism evidence="6 7">
    <name type="scientific">Aetokthonos hydrillicola Thurmond2011</name>
    <dbReference type="NCBI Taxonomy" id="2712845"/>
    <lineage>
        <taxon>Bacteria</taxon>
        <taxon>Bacillati</taxon>
        <taxon>Cyanobacteriota</taxon>
        <taxon>Cyanophyceae</taxon>
        <taxon>Nostocales</taxon>
        <taxon>Hapalosiphonaceae</taxon>
        <taxon>Aetokthonos</taxon>
    </lineage>
</organism>
<protein>
    <recommendedName>
        <fullName evidence="3">Ribosome biogenesis GTPase A</fullName>
    </recommendedName>
</protein>
<dbReference type="RefSeq" id="WP_208344393.1">
    <property type="nucleotide sequence ID" value="NZ_CAWQFN010000497.1"/>
</dbReference>
<comment type="function">
    <text evidence="3">Required for a late step of 50S ribosomal subunit assembly. Has GTPase activity.</text>
</comment>
<feature type="binding site" evidence="4">
    <location>
        <begin position="67"/>
        <end position="70"/>
    </location>
    <ligand>
        <name>GTP</name>
        <dbReference type="ChEBI" id="CHEBI:37565"/>
    </ligand>
</feature>
<feature type="binding site" evidence="4">
    <location>
        <position position="183"/>
    </location>
    <ligand>
        <name>GTP</name>
        <dbReference type="ChEBI" id="CHEBI:37565"/>
    </ligand>
</feature>
<accession>A0AAP5MAQ6</accession>
<dbReference type="Proteomes" id="UP000667802">
    <property type="component" value="Unassembled WGS sequence"/>
</dbReference>
<evidence type="ECO:0000313" key="7">
    <source>
        <dbReference type="Proteomes" id="UP000667802"/>
    </source>
</evidence>
<comment type="subcellular location">
    <subcellularLocation>
        <location evidence="3">Cytoplasm</location>
    </subcellularLocation>
</comment>
<proteinExistence type="inferred from homology"/>
<dbReference type="PIRSF" id="PIRSF006230">
    <property type="entry name" value="MG442"/>
    <property type="match status" value="1"/>
</dbReference>
<dbReference type="Gene3D" id="1.10.1580.10">
    <property type="match status" value="1"/>
</dbReference>
<comment type="caution">
    <text evidence="6">The sequence shown here is derived from an EMBL/GenBank/DDBJ whole genome shotgun (WGS) entry which is preliminary data.</text>
</comment>
<name>A0AAP5MAQ6_9CYAN</name>
<evidence type="ECO:0000259" key="5">
    <source>
        <dbReference type="Pfam" id="PF01926"/>
    </source>
</evidence>
<comment type="similarity">
    <text evidence="3">Belongs to the TRAFAC class YlqF/YawG GTPase family. MTG1 subfamily.</text>
</comment>
<dbReference type="NCBIfam" id="TIGR03596">
    <property type="entry name" value="GTPase_YlqF"/>
    <property type="match status" value="1"/>
</dbReference>
<dbReference type="InterPro" id="IPR016478">
    <property type="entry name" value="GTPase_MTG1"/>
</dbReference>
<keyword evidence="1 3" id="KW-0547">Nucleotide-binding</keyword>
<dbReference type="GO" id="GO:0003924">
    <property type="term" value="F:GTPase activity"/>
    <property type="evidence" value="ECO:0007669"/>
    <property type="project" value="TreeGrafter"/>
</dbReference>
<dbReference type="SUPFAM" id="SSF52540">
    <property type="entry name" value="P-loop containing nucleoside triphosphate hydrolases"/>
    <property type="match status" value="1"/>
</dbReference>
<feature type="domain" description="G" evidence="5">
    <location>
        <begin position="132"/>
        <end position="192"/>
    </location>
</feature>
<evidence type="ECO:0000256" key="1">
    <source>
        <dbReference type="ARBA" id="ARBA00022741"/>
    </source>
</evidence>
<dbReference type="InterPro" id="IPR019991">
    <property type="entry name" value="GTP-bd_ribosome_bgen"/>
</dbReference>
<dbReference type="GO" id="GO:0005737">
    <property type="term" value="C:cytoplasm"/>
    <property type="evidence" value="ECO:0007669"/>
    <property type="project" value="UniProtKB-SubCell"/>
</dbReference>
<dbReference type="InterPro" id="IPR027417">
    <property type="entry name" value="P-loop_NTPase"/>
</dbReference>
<gene>
    <name evidence="6" type="primary">ylqF</name>
    <name evidence="6" type="ORF">G7B40_016570</name>
</gene>
<dbReference type="PRINTS" id="PR00326">
    <property type="entry name" value="GTP1OBG"/>
</dbReference>
<dbReference type="InterPro" id="IPR006073">
    <property type="entry name" value="GTP-bd"/>
</dbReference>
<reference evidence="7" key="1">
    <citation type="journal article" date="2021" name="Science">
        <title>Hunting the eagle killer: A cyanobacterial neurotoxin causes vacuolar myelinopathy.</title>
        <authorList>
            <person name="Breinlinger S."/>
            <person name="Phillips T.J."/>
            <person name="Haram B.N."/>
            <person name="Mares J."/>
            <person name="Martinez Yerena J.A."/>
            <person name="Hrouzek P."/>
            <person name="Sobotka R."/>
            <person name="Henderson W.M."/>
            <person name="Schmieder P."/>
            <person name="Williams S.M."/>
            <person name="Lauderdale J.D."/>
            <person name="Wilde H.D."/>
            <person name="Gerrin W."/>
            <person name="Kust A."/>
            <person name="Washington J.W."/>
            <person name="Wagner C."/>
            <person name="Geier B."/>
            <person name="Liebeke M."/>
            <person name="Enke H."/>
            <person name="Niedermeyer T.H.J."/>
            <person name="Wilde S.B."/>
        </authorList>
    </citation>
    <scope>NUCLEOTIDE SEQUENCE [LARGE SCALE GENOMIC DNA]</scope>
    <source>
        <strain evidence="7">Thurmond2011</strain>
    </source>
</reference>
<keyword evidence="2 3" id="KW-0342">GTP-binding</keyword>
<dbReference type="Gene3D" id="3.40.50.300">
    <property type="entry name" value="P-loop containing nucleotide triphosphate hydrolases"/>
    <property type="match status" value="1"/>
</dbReference>
<dbReference type="InterPro" id="IPR023179">
    <property type="entry name" value="GTP-bd_ortho_bundle_sf"/>
</dbReference>
<evidence type="ECO:0000313" key="6">
    <source>
        <dbReference type="EMBL" id="MDR9896163.1"/>
    </source>
</evidence>